<dbReference type="InterPro" id="IPR021799">
    <property type="entry name" value="PIN-like_prokaryotic"/>
</dbReference>
<evidence type="ECO:0008006" key="3">
    <source>
        <dbReference type="Google" id="ProtNLM"/>
    </source>
</evidence>
<dbReference type="Pfam" id="PF11848">
    <property type="entry name" value="DUF3368"/>
    <property type="match status" value="1"/>
</dbReference>
<dbReference type="eggNOG" id="COG2405">
    <property type="taxonomic scope" value="Bacteria"/>
</dbReference>
<organism evidence="1 2">
    <name type="scientific">Cesiribacter andamanensis AMV16</name>
    <dbReference type="NCBI Taxonomy" id="1279009"/>
    <lineage>
        <taxon>Bacteria</taxon>
        <taxon>Pseudomonadati</taxon>
        <taxon>Bacteroidota</taxon>
        <taxon>Cytophagia</taxon>
        <taxon>Cytophagales</taxon>
        <taxon>Cesiribacteraceae</taxon>
        <taxon>Cesiribacter</taxon>
    </lineage>
</organism>
<dbReference type="PANTHER" id="PTHR39550:SF1">
    <property type="entry name" value="SLL0658 PROTEIN"/>
    <property type="match status" value="1"/>
</dbReference>
<dbReference type="Proteomes" id="UP000011910">
    <property type="component" value="Unassembled WGS sequence"/>
</dbReference>
<dbReference type="OrthoDB" id="764457at2"/>
<protein>
    <recommendedName>
        <fullName evidence="3">DUF3368 domain-containing protein</fullName>
    </recommendedName>
</protein>
<dbReference type="STRING" id="1279009.ADICEAN_02724"/>
<evidence type="ECO:0000313" key="1">
    <source>
        <dbReference type="EMBL" id="EMR02162.1"/>
    </source>
</evidence>
<keyword evidence="2" id="KW-1185">Reference proteome</keyword>
<dbReference type="AlphaFoldDB" id="M7N4E3"/>
<dbReference type="EMBL" id="AODQ01000071">
    <property type="protein sequence ID" value="EMR02162.1"/>
    <property type="molecule type" value="Genomic_DNA"/>
</dbReference>
<sequence length="151" mass="16760">MPELIICDTSCLILYDKINQLDLLRLCYSSIYVTPEVASEYGKQLPDWILIRKVANQSYQTILEQILGVGESSAIALGLEVPESVVVIDDLKARKVAKSLNLQTTGSLGILVKAKHKGHVDRLTPLLEQLQQTDFRISEKILAKILSLVGE</sequence>
<accession>M7N4E3</accession>
<comment type="caution">
    <text evidence="1">The sequence shown here is derived from an EMBL/GenBank/DDBJ whole genome shotgun (WGS) entry which is preliminary data.</text>
</comment>
<reference evidence="1 2" key="1">
    <citation type="journal article" date="2013" name="Genome Announc.">
        <title>Draft Genome Sequence of Cesiribacter andamanensis Strain AMV16T, Isolated from a Soil Sample from a Mud Volcano in the Andaman Islands, India.</title>
        <authorList>
            <person name="Shivaji S."/>
            <person name="Ara S."/>
            <person name="Begum Z."/>
            <person name="Srinivas T.N."/>
            <person name="Singh A."/>
            <person name="Kumar Pinnaka A."/>
        </authorList>
    </citation>
    <scope>NUCLEOTIDE SEQUENCE [LARGE SCALE GENOMIC DNA]</scope>
    <source>
        <strain evidence="1 2">AMV16</strain>
    </source>
</reference>
<name>M7N4E3_9BACT</name>
<evidence type="ECO:0000313" key="2">
    <source>
        <dbReference type="Proteomes" id="UP000011910"/>
    </source>
</evidence>
<dbReference type="PANTHER" id="PTHR39550">
    <property type="entry name" value="SLL0658 PROTEIN"/>
    <property type="match status" value="1"/>
</dbReference>
<proteinExistence type="predicted"/>
<gene>
    <name evidence="1" type="ORF">ADICEAN_02724</name>
</gene>